<accession>A0A448WV07</accession>
<reference evidence="1" key="1">
    <citation type="submission" date="2018-11" db="EMBL/GenBank/DDBJ databases">
        <authorList>
            <consortium name="Pathogen Informatics"/>
        </authorList>
    </citation>
    <scope>NUCLEOTIDE SEQUENCE</scope>
</reference>
<protein>
    <submittedName>
        <fullName evidence="1">Uncharacterized protein</fullName>
    </submittedName>
</protein>
<comment type="caution">
    <text evidence="1">The sequence shown here is derived from an EMBL/GenBank/DDBJ whole genome shotgun (WGS) entry which is preliminary data.</text>
</comment>
<dbReference type="Proteomes" id="UP000784294">
    <property type="component" value="Unassembled WGS sequence"/>
</dbReference>
<keyword evidence="2" id="KW-1185">Reference proteome</keyword>
<sequence length="235" mass="25450">MFLIHIFSQGSRDWSDVGDARSTLLGRRLQAGNRVPSLSLPSDHIGQLEINVATAHRAPSLYQELQHGLFSPHQPHEILHSSPSTLDEVDTDKLRGLAQWQAVFNEVDQFDIEAEELENAFPTVSSLGSSSTSAEEEENEMLEGGLRFSSAESMPFTGGSGGKQISEGGVSGDVKDSVRVLGPGHNRLSLGLLVRSEAGPLSDRAHQLTYSSLLLSLTTLLLLPIILKLRVQSDS</sequence>
<organism evidence="1 2">
    <name type="scientific">Protopolystoma xenopodis</name>
    <dbReference type="NCBI Taxonomy" id="117903"/>
    <lineage>
        <taxon>Eukaryota</taxon>
        <taxon>Metazoa</taxon>
        <taxon>Spiralia</taxon>
        <taxon>Lophotrochozoa</taxon>
        <taxon>Platyhelminthes</taxon>
        <taxon>Monogenea</taxon>
        <taxon>Polyopisthocotylea</taxon>
        <taxon>Polystomatidea</taxon>
        <taxon>Polystomatidae</taxon>
        <taxon>Protopolystoma</taxon>
    </lineage>
</organism>
<evidence type="ECO:0000313" key="1">
    <source>
        <dbReference type="EMBL" id="VEL20945.1"/>
    </source>
</evidence>
<proteinExistence type="predicted"/>
<dbReference type="EMBL" id="CAAALY010048739">
    <property type="protein sequence ID" value="VEL20945.1"/>
    <property type="molecule type" value="Genomic_DNA"/>
</dbReference>
<evidence type="ECO:0000313" key="2">
    <source>
        <dbReference type="Proteomes" id="UP000784294"/>
    </source>
</evidence>
<gene>
    <name evidence="1" type="ORF">PXEA_LOCUS14385</name>
</gene>
<dbReference type="AlphaFoldDB" id="A0A448WV07"/>
<name>A0A448WV07_9PLAT</name>